<sequence>MSKTVILAEKPSVGRDLARHLGARDRHDGYIEGPNYIVTWALGHLVGLADPEKYDDSYSKWRLNALPIMPKQMKTVILPGARKQFSAVKKQLLRKDVDRIIIATDAGREGELVARWIIDKAGAKKPTYRLWISAQTDKAIRDGMAHLQPSAKFDPLAASALARAEADWLVGLNITRALTTRFNAQLSAGRVQTPTLAMIVAREDAIARFKSKPYSVITAEGQGVRWEWQGKDGNRLFNADKTAQLLNKLRGQDGRVTDLKQKTRRINPPLLYDLTTLQRDANARVGMSAKDTLRHLQRLYEVHKLVTYPRTDSRYLTDDLAATMPDRLAALKSSAYGDTVRRINQGQAKLPAAFYNPAKVSDHHALLPTEIRPGSAQLNHDEQFIYSLIVERFLGAFLGPAEVRDTSLEADIASERFTARGEVTVKAGWRSVAQDESALEETDDDTDTAQTLPDLQVGSPLKNLSFKNNERRTRAPHRFSEGTLLAAMENPQAFVDDARANKILKESGGIGTPATRADIIEKLFRNFYITKDGKSLVPTAKGRQVIDLVPEPLRSPLLTAQWEERLAAIAQGQDDAAAFDADMRRFAGDLVQAVKNSDAIFKHDNETNLPCPHCGKLLLAVDGKRGKMRVCPDPTCGYRETVSQTTGARCPQCRHQLVIIHKDDKKLYACNHCGFREPFDRFNDKHKGGKKSSRRDVAAYQKKQAKEKDIGANAFADAWAAALKNKKDQ</sequence>
<dbReference type="PROSITE" id="PS00396">
    <property type="entry name" value="TOPO_IA_1"/>
    <property type="match status" value="1"/>
</dbReference>
<dbReference type="InterPro" id="IPR023406">
    <property type="entry name" value="Topo_IA_AS"/>
</dbReference>
<evidence type="ECO:0000256" key="8">
    <source>
        <dbReference type="ARBA" id="ARBA00023235"/>
    </source>
</evidence>
<dbReference type="GO" id="GO:0006265">
    <property type="term" value="P:DNA topological change"/>
    <property type="evidence" value="ECO:0007669"/>
    <property type="project" value="InterPro"/>
</dbReference>
<dbReference type="Pfam" id="PF01131">
    <property type="entry name" value="Topoisom_bac"/>
    <property type="match status" value="1"/>
</dbReference>
<dbReference type="SMART" id="SM00437">
    <property type="entry name" value="TOP1Ac"/>
    <property type="match status" value="1"/>
</dbReference>
<comment type="catalytic activity">
    <reaction evidence="1">
        <text>ATP-independent breakage of single-stranded DNA, followed by passage and rejoining.</text>
        <dbReference type="EC" id="5.6.2.1"/>
    </reaction>
</comment>
<feature type="region of interest" description="Disordered" evidence="13">
    <location>
        <begin position="434"/>
        <end position="454"/>
    </location>
</feature>
<dbReference type="GO" id="GO:0006281">
    <property type="term" value="P:DNA repair"/>
    <property type="evidence" value="ECO:0007669"/>
    <property type="project" value="TreeGrafter"/>
</dbReference>
<keyword evidence="4" id="KW-0479">Metal-binding</keyword>
<feature type="domain" description="Toprim" evidence="14">
    <location>
        <begin position="3"/>
        <end position="136"/>
    </location>
</feature>
<evidence type="ECO:0000256" key="9">
    <source>
        <dbReference type="ARBA" id="ARBA00030003"/>
    </source>
</evidence>
<dbReference type="GO" id="GO:0003677">
    <property type="term" value="F:DNA binding"/>
    <property type="evidence" value="ECO:0007669"/>
    <property type="project" value="UniProtKB-KW"/>
</dbReference>
<organism evidence="16 17">
    <name type="scientific">Peptococcus niger</name>
    <dbReference type="NCBI Taxonomy" id="2741"/>
    <lineage>
        <taxon>Bacteria</taxon>
        <taxon>Bacillati</taxon>
        <taxon>Bacillota</taxon>
        <taxon>Clostridia</taxon>
        <taxon>Eubacteriales</taxon>
        <taxon>Peptococcaceae</taxon>
        <taxon>Peptococcus</taxon>
    </lineage>
</organism>
<dbReference type="Gene3D" id="2.70.20.10">
    <property type="entry name" value="Topoisomerase I, domain 3"/>
    <property type="match status" value="1"/>
</dbReference>
<dbReference type="Gene3D" id="3.40.50.140">
    <property type="match status" value="1"/>
</dbReference>
<gene>
    <name evidence="16" type="ORF">SAMN04489866_10357</name>
</gene>
<comment type="similarity">
    <text evidence="2">Belongs to the type IA topoisomerase family.</text>
</comment>
<dbReference type="InterPro" id="IPR023405">
    <property type="entry name" value="Topo_IA_core_domain"/>
</dbReference>
<evidence type="ECO:0000313" key="17">
    <source>
        <dbReference type="Proteomes" id="UP000198995"/>
    </source>
</evidence>
<dbReference type="PANTHER" id="PTHR11390:SF21">
    <property type="entry name" value="DNA TOPOISOMERASE 3-ALPHA"/>
    <property type="match status" value="1"/>
</dbReference>
<dbReference type="AlphaFoldDB" id="A0A1G6UH30"/>
<dbReference type="PROSITE" id="PS50880">
    <property type="entry name" value="TOPRIM"/>
    <property type="match status" value="1"/>
</dbReference>
<evidence type="ECO:0000256" key="3">
    <source>
        <dbReference type="ARBA" id="ARBA00012891"/>
    </source>
</evidence>
<evidence type="ECO:0000259" key="14">
    <source>
        <dbReference type="PROSITE" id="PS50880"/>
    </source>
</evidence>
<evidence type="ECO:0000256" key="4">
    <source>
        <dbReference type="ARBA" id="ARBA00022723"/>
    </source>
</evidence>
<dbReference type="GO" id="GO:0003917">
    <property type="term" value="F:DNA topoisomerase type I (single strand cut, ATP-independent) activity"/>
    <property type="evidence" value="ECO:0007669"/>
    <property type="project" value="UniProtKB-EC"/>
</dbReference>
<dbReference type="InterPro" id="IPR006171">
    <property type="entry name" value="TOPRIM_dom"/>
</dbReference>
<dbReference type="InterPro" id="IPR003601">
    <property type="entry name" value="Topo_IA_2"/>
</dbReference>
<dbReference type="PROSITE" id="PS52039">
    <property type="entry name" value="TOPO_IA_2"/>
    <property type="match status" value="1"/>
</dbReference>
<evidence type="ECO:0000256" key="10">
    <source>
        <dbReference type="ARBA" id="ARBA00031985"/>
    </source>
</evidence>
<feature type="compositionally biased region" description="Acidic residues" evidence="13">
    <location>
        <begin position="437"/>
        <end position="447"/>
    </location>
</feature>
<evidence type="ECO:0000256" key="1">
    <source>
        <dbReference type="ARBA" id="ARBA00000213"/>
    </source>
</evidence>
<dbReference type="InterPro" id="IPR034144">
    <property type="entry name" value="TOPRIM_TopoIII"/>
</dbReference>
<dbReference type="Pfam" id="PF01751">
    <property type="entry name" value="Toprim"/>
    <property type="match status" value="1"/>
</dbReference>
<dbReference type="PANTHER" id="PTHR11390">
    <property type="entry name" value="PROKARYOTIC DNA TOPOISOMERASE"/>
    <property type="match status" value="1"/>
</dbReference>
<proteinExistence type="inferred from homology"/>
<keyword evidence="5" id="KW-0460">Magnesium</keyword>
<dbReference type="OrthoDB" id="9803554at2"/>
<dbReference type="SMART" id="SM00493">
    <property type="entry name" value="TOPRIM"/>
    <property type="match status" value="1"/>
</dbReference>
<dbReference type="GO" id="GO:0043597">
    <property type="term" value="C:cytoplasmic replication fork"/>
    <property type="evidence" value="ECO:0007669"/>
    <property type="project" value="TreeGrafter"/>
</dbReference>
<dbReference type="Gene3D" id="1.10.460.10">
    <property type="entry name" value="Topoisomerase I, domain 2"/>
    <property type="match status" value="1"/>
</dbReference>
<reference evidence="16 17" key="1">
    <citation type="submission" date="2016-10" db="EMBL/GenBank/DDBJ databases">
        <authorList>
            <person name="de Groot N.N."/>
        </authorList>
    </citation>
    <scope>NUCLEOTIDE SEQUENCE [LARGE SCALE GENOMIC DNA]</scope>
    <source>
        <strain evidence="16 17">DSM 20475</strain>
    </source>
</reference>
<dbReference type="InterPro" id="IPR013824">
    <property type="entry name" value="Topo_IA_cen_sub1"/>
</dbReference>
<accession>A0A1G6UH30</accession>
<name>A0A1G6UH30_PEPNI</name>
<dbReference type="Proteomes" id="UP000198995">
    <property type="component" value="Unassembled WGS sequence"/>
</dbReference>
<dbReference type="InterPro" id="IPR003602">
    <property type="entry name" value="Topo_IA_DNA-bd_dom"/>
</dbReference>
<dbReference type="CDD" id="cd00186">
    <property type="entry name" value="TOP1Ac"/>
    <property type="match status" value="1"/>
</dbReference>
<dbReference type="InterPro" id="IPR013497">
    <property type="entry name" value="Topo_IA_cen"/>
</dbReference>
<protein>
    <recommendedName>
        <fullName evidence="3">DNA topoisomerase</fullName>
        <ecNumber evidence="3">5.6.2.1</ecNumber>
    </recommendedName>
    <alternativeName>
        <fullName evidence="12">Omega-protein</fullName>
    </alternativeName>
    <alternativeName>
        <fullName evidence="11">Relaxing enzyme</fullName>
    </alternativeName>
    <alternativeName>
        <fullName evidence="9">Swivelase</fullName>
    </alternativeName>
    <alternativeName>
        <fullName evidence="10">Untwisting enzyme</fullName>
    </alternativeName>
</protein>
<keyword evidence="17" id="KW-1185">Reference proteome</keyword>
<dbReference type="EC" id="5.6.2.1" evidence="3"/>
<dbReference type="NCBIfam" id="TIGR01056">
    <property type="entry name" value="topB"/>
    <property type="match status" value="1"/>
</dbReference>
<dbReference type="STRING" id="2741.SAMN04489866_10357"/>
<evidence type="ECO:0000313" key="16">
    <source>
        <dbReference type="EMBL" id="SDD40720.1"/>
    </source>
</evidence>
<keyword evidence="7" id="KW-0238">DNA-binding</keyword>
<evidence type="ECO:0000256" key="7">
    <source>
        <dbReference type="ARBA" id="ARBA00023125"/>
    </source>
</evidence>
<dbReference type="InterPro" id="IPR005738">
    <property type="entry name" value="TopoIII"/>
</dbReference>
<evidence type="ECO:0000256" key="6">
    <source>
        <dbReference type="ARBA" id="ARBA00023029"/>
    </source>
</evidence>
<keyword evidence="8 16" id="KW-0413">Isomerase</keyword>
<dbReference type="NCBIfam" id="NF005829">
    <property type="entry name" value="PRK07726.1"/>
    <property type="match status" value="1"/>
</dbReference>
<dbReference type="InterPro" id="IPR013825">
    <property type="entry name" value="Topo_IA_cen_sub2"/>
</dbReference>
<dbReference type="PRINTS" id="PR00417">
    <property type="entry name" value="PRTPISMRASEI"/>
</dbReference>
<evidence type="ECO:0000259" key="15">
    <source>
        <dbReference type="PROSITE" id="PS52039"/>
    </source>
</evidence>
<dbReference type="CDD" id="cd03362">
    <property type="entry name" value="TOPRIM_TopoIA_TopoIII"/>
    <property type="match status" value="1"/>
</dbReference>
<dbReference type="InterPro" id="IPR013826">
    <property type="entry name" value="Topo_IA_cen_sub3"/>
</dbReference>
<dbReference type="SUPFAM" id="SSF56712">
    <property type="entry name" value="Prokaryotic type I DNA topoisomerase"/>
    <property type="match status" value="1"/>
</dbReference>
<evidence type="ECO:0000256" key="12">
    <source>
        <dbReference type="ARBA" id="ARBA00032877"/>
    </source>
</evidence>
<dbReference type="GO" id="GO:0006310">
    <property type="term" value="P:DNA recombination"/>
    <property type="evidence" value="ECO:0007669"/>
    <property type="project" value="TreeGrafter"/>
</dbReference>
<evidence type="ECO:0000256" key="13">
    <source>
        <dbReference type="SAM" id="MobiDB-lite"/>
    </source>
</evidence>
<dbReference type="RefSeq" id="WP_091791328.1">
    <property type="nucleotide sequence ID" value="NZ_FNAF01000003.1"/>
</dbReference>
<dbReference type="Gene3D" id="1.10.290.10">
    <property type="entry name" value="Topoisomerase I, domain 4"/>
    <property type="match status" value="1"/>
</dbReference>
<evidence type="ECO:0000256" key="2">
    <source>
        <dbReference type="ARBA" id="ARBA00009446"/>
    </source>
</evidence>
<dbReference type="SMART" id="SM00436">
    <property type="entry name" value="TOP1Bc"/>
    <property type="match status" value="1"/>
</dbReference>
<dbReference type="EMBL" id="FNAF01000003">
    <property type="protein sequence ID" value="SDD40720.1"/>
    <property type="molecule type" value="Genomic_DNA"/>
</dbReference>
<dbReference type="GO" id="GO:0046872">
    <property type="term" value="F:metal ion binding"/>
    <property type="evidence" value="ECO:0007669"/>
    <property type="project" value="UniProtKB-KW"/>
</dbReference>
<evidence type="ECO:0000256" key="5">
    <source>
        <dbReference type="ARBA" id="ARBA00022842"/>
    </source>
</evidence>
<dbReference type="InterPro" id="IPR000380">
    <property type="entry name" value="Topo_IA"/>
</dbReference>
<keyword evidence="6" id="KW-0799">Topoisomerase</keyword>
<feature type="domain" description="Topo IA-type catalytic" evidence="15">
    <location>
        <begin position="153"/>
        <end position="591"/>
    </location>
</feature>
<evidence type="ECO:0000256" key="11">
    <source>
        <dbReference type="ARBA" id="ARBA00032235"/>
    </source>
</evidence>
<feature type="region of interest" description="Disordered" evidence="13">
    <location>
        <begin position="684"/>
        <end position="704"/>
    </location>
</feature>